<dbReference type="Gene3D" id="2.170.210.20">
    <property type="entry name" value="Spindle assembly abnormal protein 6, N-terminal domain"/>
    <property type="match status" value="1"/>
</dbReference>
<evidence type="ECO:0000313" key="10">
    <source>
        <dbReference type="Proteomes" id="UP001165085"/>
    </source>
</evidence>
<keyword evidence="3 6" id="KW-0175">Coiled coil</keyword>
<feature type="region of interest" description="Disordered" evidence="7">
    <location>
        <begin position="89"/>
        <end position="151"/>
    </location>
</feature>
<accession>A0A9W7AZJ7</accession>
<sequence>MCRLAFADALMPAKNGKELQTELPYVMSNLPTTAAAPFFPRTNPLMILPCTPVDIITTIGGQAFGGDRSSTNQGPVQKSVRRRYTLRLLSSSETSDDSAPAPKGRGLRFEMTDEGDGGKEGDEDEVEDEVEEVVVEENEGEEEEKLPESTAVPASDVTLYSLEVYEDDFHLLKASQSLLVDFDQFPKMLESLLRGCGTAQYQCRLTESPTGCNLQIVEPSTFKELTHLSLKIVKCNDREIRPYLANRVNELTDRLRKTKTVVEKMAKHNQDSKAKCQDLSNDVSRLQLEKEALARTVRLEMSEKNRESEIEMQRKMRDAIDQAKREFEAKAKEAKMEVDKMQEKLEKIVEDKDKITAERYELEGTIRSLTMDLTSRTNTCEKLTEENQEIQMKLTEAEGNRFQLEREIHRLELSVASFEQNASSTNAIEAKHEQQRVEWMDAKSSLLKQNELLASKNEALESKVQRAGSEIEKGNEIINKLQSEYRLVKSKLKVKTEALRSNEVALAEREEQVSKMVRNMSSLTTDHDNLTTKHATMTTELESCKEKLAESSKLLDSNHQVITWLNKEINETQLGRVSAYGEATQSGIENKYVPSYTPELKVSKGLGAYISPEAGKY</sequence>
<dbReference type="InterPro" id="IPR032396">
    <property type="entry name" value="SAS-6_N"/>
</dbReference>
<keyword evidence="5" id="KW-0131">Cell cycle</keyword>
<dbReference type="GO" id="GO:0005813">
    <property type="term" value="C:centrosome"/>
    <property type="evidence" value="ECO:0007669"/>
    <property type="project" value="UniProtKB-SubCell"/>
</dbReference>
<keyword evidence="2" id="KW-0963">Cytoplasm</keyword>
<evidence type="ECO:0000256" key="5">
    <source>
        <dbReference type="ARBA" id="ARBA00023306"/>
    </source>
</evidence>
<evidence type="ECO:0000256" key="6">
    <source>
        <dbReference type="SAM" id="Coils"/>
    </source>
</evidence>
<reference evidence="10" key="1">
    <citation type="journal article" date="2023" name="Commun. Biol.">
        <title>Genome analysis of Parmales, the sister group of diatoms, reveals the evolutionary specialization of diatoms from phago-mixotrophs to photoautotrophs.</title>
        <authorList>
            <person name="Ban H."/>
            <person name="Sato S."/>
            <person name="Yoshikawa S."/>
            <person name="Yamada K."/>
            <person name="Nakamura Y."/>
            <person name="Ichinomiya M."/>
            <person name="Sato N."/>
            <person name="Blanc-Mathieu R."/>
            <person name="Endo H."/>
            <person name="Kuwata A."/>
            <person name="Ogata H."/>
        </authorList>
    </citation>
    <scope>NUCLEOTIDE SEQUENCE [LARGE SCALE GENOMIC DNA]</scope>
    <source>
        <strain evidence="10">NIES 3701</strain>
    </source>
</reference>
<dbReference type="InterPro" id="IPR038558">
    <property type="entry name" value="SAS-6_N_sf"/>
</dbReference>
<dbReference type="PANTHER" id="PTHR44281">
    <property type="entry name" value="SPINDLE ASSEMBLY ABNORMAL PROTEIN 6 HOMOLOG"/>
    <property type="match status" value="1"/>
</dbReference>
<dbReference type="Pfam" id="PF16531">
    <property type="entry name" value="SAS-6_N"/>
    <property type="match status" value="1"/>
</dbReference>
<dbReference type="Proteomes" id="UP001165085">
    <property type="component" value="Unassembled WGS sequence"/>
</dbReference>
<evidence type="ECO:0000256" key="7">
    <source>
        <dbReference type="SAM" id="MobiDB-lite"/>
    </source>
</evidence>
<evidence type="ECO:0000259" key="8">
    <source>
        <dbReference type="Pfam" id="PF16531"/>
    </source>
</evidence>
<feature type="compositionally biased region" description="Basic and acidic residues" evidence="7">
    <location>
        <begin position="107"/>
        <end position="120"/>
    </location>
</feature>
<evidence type="ECO:0000256" key="2">
    <source>
        <dbReference type="ARBA" id="ARBA00022490"/>
    </source>
</evidence>
<dbReference type="EMBL" id="BRXY01000227">
    <property type="protein sequence ID" value="GMH78840.1"/>
    <property type="molecule type" value="Genomic_DNA"/>
</dbReference>
<gene>
    <name evidence="9" type="ORF">TrST_g8157</name>
</gene>
<evidence type="ECO:0000256" key="4">
    <source>
        <dbReference type="ARBA" id="ARBA00023212"/>
    </source>
</evidence>
<evidence type="ECO:0000256" key="3">
    <source>
        <dbReference type="ARBA" id="ARBA00023054"/>
    </source>
</evidence>
<comment type="subcellular location">
    <subcellularLocation>
        <location evidence="1">Cytoplasm</location>
        <location evidence="1">Cytoskeleton</location>
        <location evidence="1">Microtubule organizing center</location>
        <location evidence="1">Centrosome</location>
    </subcellularLocation>
</comment>
<feature type="domain" description="Spindle assembly abnormal protein 6 N-terminal" evidence="8">
    <location>
        <begin position="158"/>
        <end position="231"/>
    </location>
</feature>
<proteinExistence type="predicted"/>
<evidence type="ECO:0000313" key="9">
    <source>
        <dbReference type="EMBL" id="GMH78840.1"/>
    </source>
</evidence>
<keyword evidence="4" id="KW-0206">Cytoskeleton</keyword>
<dbReference type="OrthoDB" id="49058at2759"/>
<evidence type="ECO:0000256" key="1">
    <source>
        <dbReference type="ARBA" id="ARBA00004300"/>
    </source>
</evidence>
<dbReference type="PANTHER" id="PTHR44281:SF2">
    <property type="entry name" value="SPINDLE ASSEMBLY ABNORMAL PROTEIN 6 HOMOLOG"/>
    <property type="match status" value="1"/>
</dbReference>
<protein>
    <recommendedName>
        <fullName evidence="8">Spindle assembly abnormal protein 6 N-terminal domain-containing protein</fullName>
    </recommendedName>
</protein>
<comment type="caution">
    <text evidence="9">The sequence shown here is derived from an EMBL/GenBank/DDBJ whole genome shotgun (WGS) entry which is preliminary data.</text>
</comment>
<dbReference type="AlphaFoldDB" id="A0A9W7AZJ7"/>
<keyword evidence="10" id="KW-1185">Reference proteome</keyword>
<feature type="coiled-coil region" evidence="6">
    <location>
        <begin position="269"/>
        <end position="484"/>
    </location>
</feature>
<organism evidence="9 10">
    <name type="scientific">Triparma strigata</name>
    <dbReference type="NCBI Taxonomy" id="1606541"/>
    <lineage>
        <taxon>Eukaryota</taxon>
        <taxon>Sar</taxon>
        <taxon>Stramenopiles</taxon>
        <taxon>Ochrophyta</taxon>
        <taxon>Bolidophyceae</taxon>
        <taxon>Parmales</taxon>
        <taxon>Triparmaceae</taxon>
        <taxon>Triparma</taxon>
    </lineage>
</organism>
<feature type="compositionally biased region" description="Acidic residues" evidence="7">
    <location>
        <begin position="121"/>
        <end position="145"/>
    </location>
</feature>
<name>A0A9W7AZJ7_9STRA</name>